<sequence length="349" mass="40742">MSSASLQTQLPYGTDDLDPKVVVHPDDRDLIRCYVRGCQHFVRRPTRYQRGDICPDHGIRCHHSRYGSTYSYADVRRNIIASPDLFAEKIVGHPFKYESHRLGAENSEDALSWNVFRSLQEAGLLAHVAKLMIGEDHPQEPDLYLWGIRVSDDSFEPWDLLIAARERFESNLPVERPLTEPDIALHLPGKYLVLIEAKFTSPNPYYERGPRKDAQSLTFDELLDIYWDASLRSLDRAKAREANRIYYQLWRNMVFSEWMAELESPDTMAYHVNLVRESHESRSDYEFSKLVTAASPDMFRRANWEGVARAMQDHPSERQSRFIEYMHNKTAKLANAFEFRANKEWDHSQ</sequence>
<gene>
    <name evidence="1" type="ORF">Q31b_42870</name>
</gene>
<dbReference type="EMBL" id="SJPY01000007">
    <property type="protein sequence ID" value="TWU37499.1"/>
    <property type="molecule type" value="Genomic_DNA"/>
</dbReference>
<accession>A0A5C6DRW4</accession>
<protein>
    <submittedName>
        <fullName evidence="1">Uncharacterized protein</fullName>
    </submittedName>
</protein>
<dbReference type="RefSeq" id="WP_146601487.1">
    <property type="nucleotide sequence ID" value="NZ_SJPY01000007.1"/>
</dbReference>
<dbReference type="Proteomes" id="UP000315471">
    <property type="component" value="Unassembled WGS sequence"/>
</dbReference>
<dbReference type="Pfam" id="PF22558">
    <property type="entry name" value="REase-ARP"/>
    <property type="match status" value="1"/>
</dbReference>
<comment type="caution">
    <text evidence="1">The sequence shown here is derived from an EMBL/GenBank/DDBJ whole genome shotgun (WGS) entry which is preliminary data.</text>
</comment>
<keyword evidence="2" id="KW-1185">Reference proteome</keyword>
<proteinExistence type="predicted"/>
<name>A0A5C6DRW4_9BACT</name>
<dbReference type="OrthoDB" id="2109857at2"/>
<reference evidence="1 2" key="1">
    <citation type="submission" date="2019-02" db="EMBL/GenBank/DDBJ databases">
        <title>Deep-cultivation of Planctomycetes and their phenomic and genomic characterization uncovers novel biology.</title>
        <authorList>
            <person name="Wiegand S."/>
            <person name="Jogler M."/>
            <person name="Boedeker C."/>
            <person name="Pinto D."/>
            <person name="Vollmers J."/>
            <person name="Rivas-Marin E."/>
            <person name="Kohn T."/>
            <person name="Peeters S.H."/>
            <person name="Heuer A."/>
            <person name="Rast P."/>
            <person name="Oberbeckmann S."/>
            <person name="Bunk B."/>
            <person name="Jeske O."/>
            <person name="Meyerdierks A."/>
            <person name="Storesund J.E."/>
            <person name="Kallscheuer N."/>
            <person name="Luecker S."/>
            <person name="Lage O.M."/>
            <person name="Pohl T."/>
            <person name="Merkel B.J."/>
            <person name="Hornburger P."/>
            <person name="Mueller R.-W."/>
            <person name="Bruemmer F."/>
            <person name="Labrenz M."/>
            <person name="Spormann A.M."/>
            <person name="Op Den Camp H."/>
            <person name="Overmann J."/>
            <person name="Amann R."/>
            <person name="Jetten M.S.M."/>
            <person name="Mascher T."/>
            <person name="Medema M.H."/>
            <person name="Devos D.P."/>
            <person name="Kaster A.-K."/>
            <person name="Ovreas L."/>
            <person name="Rohde M."/>
            <person name="Galperin M.Y."/>
            <person name="Jogler C."/>
        </authorList>
    </citation>
    <scope>NUCLEOTIDE SEQUENCE [LARGE SCALE GENOMIC DNA]</scope>
    <source>
        <strain evidence="1 2">Q31b</strain>
    </source>
</reference>
<dbReference type="InterPro" id="IPR054333">
    <property type="entry name" value="REase-ARP-assoc"/>
</dbReference>
<dbReference type="AlphaFoldDB" id="A0A5C6DRW4"/>
<evidence type="ECO:0000313" key="1">
    <source>
        <dbReference type="EMBL" id="TWU37499.1"/>
    </source>
</evidence>
<evidence type="ECO:0000313" key="2">
    <source>
        <dbReference type="Proteomes" id="UP000315471"/>
    </source>
</evidence>
<organism evidence="1 2">
    <name type="scientific">Novipirellula aureliae</name>
    <dbReference type="NCBI Taxonomy" id="2527966"/>
    <lineage>
        <taxon>Bacteria</taxon>
        <taxon>Pseudomonadati</taxon>
        <taxon>Planctomycetota</taxon>
        <taxon>Planctomycetia</taxon>
        <taxon>Pirellulales</taxon>
        <taxon>Pirellulaceae</taxon>
        <taxon>Novipirellula</taxon>
    </lineage>
</organism>